<feature type="chain" id="PRO_5024417243" evidence="6">
    <location>
        <begin position="24"/>
        <end position="260"/>
    </location>
</feature>
<keyword evidence="4 6" id="KW-0732">Signal</keyword>
<dbReference type="Pfam" id="PF13531">
    <property type="entry name" value="SBP_bac_11"/>
    <property type="match status" value="1"/>
</dbReference>
<dbReference type="GO" id="GO:0030973">
    <property type="term" value="F:molybdate ion binding"/>
    <property type="evidence" value="ECO:0007669"/>
    <property type="project" value="UniProtKB-ARBA"/>
</dbReference>
<dbReference type="OrthoDB" id="9785015at2"/>
<evidence type="ECO:0000256" key="4">
    <source>
        <dbReference type="ARBA" id="ARBA00022729"/>
    </source>
</evidence>
<organism evidence="7 8">
    <name type="scientific">Thermosediminibacter litoriperuensis</name>
    <dbReference type="NCBI Taxonomy" id="291989"/>
    <lineage>
        <taxon>Bacteria</taxon>
        <taxon>Bacillati</taxon>
        <taxon>Bacillota</taxon>
        <taxon>Clostridia</taxon>
        <taxon>Thermosediminibacterales</taxon>
        <taxon>Thermosediminibacteraceae</taxon>
        <taxon>Thermosediminibacter</taxon>
    </lineage>
</organism>
<evidence type="ECO:0000256" key="6">
    <source>
        <dbReference type="SAM" id="SignalP"/>
    </source>
</evidence>
<dbReference type="GO" id="GO:1901359">
    <property type="term" value="F:tungstate binding"/>
    <property type="evidence" value="ECO:0007669"/>
    <property type="project" value="UniProtKB-ARBA"/>
</dbReference>
<evidence type="ECO:0000256" key="1">
    <source>
        <dbReference type="ARBA" id="ARBA00009175"/>
    </source>
</evidence>
<accession>A0A5S5AM07</accession>
<feature type="binding site" evidence="5">
    <location>
        <position position="149"/>
    </location>
    <ligand>
        <name>molybdate</name>
        <dbReference type="ChEBI" id="CHEBI:36264"/>
    </ligand>
</feature>
<dbReference type="PANTHER" id="PTHR30632:SF0">
    <property type="entry name" value="SULFATE-BINDING PROTEIN"/>
    <property type="match status" value="1"/>
</dbReference>
<keyword evidence="8" id="KW-1185">Reference proteome</keyword>
<proteinExistence type="inferred from homology"/>
<dbReference type="RefSeq" id="WP_148867594.1">
    <property type="nucleotide sequence ID" value="NZ_VNHO01000022.1"/>
</dbReference>
<dbReference type="AlphaFoldDB" id="A0A5S5AM07"/>
<dbReference type="Gene3D" id="3.40.190.10">
    <property type="entry name" value="Periplasmic binding protein-like II"/>
    <property type="match status" value="2"/>
</dbReference>
<dbReference type="InterPro" id="IPR041879">
    <property type="entry name" value="YvgL-like_PBP2"/>
</dbReference>
<feature type="binding site" evidence="5">
    <location>
        <position position="41"/>
    </location>
    <ligand>
        <name>molybdate</name>
        <dbReference type="ChEBI" id="CHEBI:36264"/>
    </ligand>
</feature>
<dbReference type="NCBIfam" id="TIGR01256">
    <property type="entry name" value="modA"/>
    <property type="match status" value="1"/>
</dbReference>
<gene>
    <name evidence="7" type="ORF">LZ11_01878</name>
</gene>
<dbReference type="GO" id="GO:0015689">
    <property type="term" value="P:molybdate ion transport"/>
    <property type="evidence" value="ECO:0007669"/>
    <property type="project" value="InterPro"/>
</dbReference>
<keyword evidence="2 5" id="KW-0500">Molybdenum</keyword>
<name>A0A5S5AM07_9FIRM</name>
<comment type="caution">
    <text evidence="7">The sequence shown here is derived from an EMBL/GenBank/DDBJ whole genome shotgun (WGS) entry which is preliminary data.</text>
</comment>
<sequence length="260" mass="29270">MARRYLLLLLFCFILAFFLPALAGCKPPGKQTEITISAAASLKNCLEEIAKDFEQKHGSIKVTLNFGPSGVLQRQIEQGARVDIFFSAGKREMEGLIEKKLIHRHTDLLANELVLIIHRDTEFVPQSVQDLLKPEIVRLAIGEPETVPAGSYARETLTYYNVWDGLKPKIIFTKDIRQLLAYVESGDVDAGFAYKTDAVTSRDVKIAFSIDEKSHQPIVYPVGVVGTSKNIKEALVFYEYLQSAEAAKVFEKYRFIVLKR</sequence>
<dbReference type="InterPro" id="IPR005950">
    <property type="entry name" value="ModA"/>
</dbReference>
<keyword evidence="3 5" id="KW-0479">Metal-binding</keyword>
<dbReference type="GO" id="GO:0046872">
    <property type="term" value="F:metal ion binding"/>
    <property type="evidence" value="ECO:0007669"/>
    <property type="project" value="UniProtKB-KW"/>
</dbReference>
<feature type="binding site" evidence="5">
    <location>
        <position position="194"/>
    </location>
    <ligand>
        <name>molybdate</name>
        <dbReference type="ChEBI" id="CHEBI:36264"/>
    </ligand>
</feature>
<dbReference type="PANTHER" id="PTHR30632">
    <property type="entry name" value="MOLYBDATE-BINDING PERIPLASMIC PROTEIN"/>
    <property type="match status" value="1"/>
</dbReference>
<comment type="similarity">
    <text evidence="1">Belongs to the bacterial solute-binding protein ModA family.</text>
</comment>
<protein>
    <submittedName>
        <fullName evidence="7">Molybdate transport system substrate-binding protein</fullName>
    </submittedName>
</protein>
<dbReference type="Proteomes" id="UP000322294">
    <property type="component" value="Unassembled WGS sequence"/>
</dbReference>
<dbReference type="PROSITE" id="PS51257">
    <property type="entry name" value="PROKAR_LIPOPROTEIN"/>
    <property type="match status" value="1"/>
</dbReference>
<evidence type="ECO:0000256" key="5">
    <source>
        <dbReference type="PIRSR" id="PIRSR004846-1"/>
    </source>
</evidence>
<dbReference type="EMBL" id="VNHO01000022">
    <property type="protein sequence ID" value="TYP51588.1"/>
    <property type="molecule type" value="Genomic_DNA"/>
</dbReference>
<reference evidence="7 8" key="1">
    <citation type="submission" date="2019-07" db="EMBL/GenBank/DDBJ databases">
        <title>Genomic Encyclopedia of Type Strains, Phase I: the one thousand microbial genomes (KMG-I) project.</title>
        <authorList>
            <person name="Kyrpides N."/>
        </authorList>
    </citation>
    <scope>NUCLEOTIDE SEQUENCE [LARGE SCALE GENOMIC DNA]</scope>
    <source>
        <strain evidence="7 8">DSM 16647</strain>
    </source>
</reference>
<dbReference type="FunFam" id="3.40.190.10:FF:000035">
    <property type="entry name" value="Molybdate ABC transporter substrate-binding protein"/>
    <property type="match status" value="1"/>
</dbReference>
<dbReference type="InterPro" id="IPR050682">
    <property type="entry name" value="ModA/WtpA"/>
</dbReference>
<evidence type="ECO:0000313" key="8">
    <source>
        <dbReference type="Proteomes" id="UP000322294"/>
    </source>
</evidence>
<feature type="binding site" evidence="5">
    <location>
        <position position="176"/>
    </location>
    <ligand>
        <name>molybdate</name>
        <dbReference type="ChEBI" id="CHEBI:36264"/>
    </ligand>
</feature>
<feature type="binding site" evidence="5">
    <location>
        <position position="69"/>
    </location>
    <ligand>
        <name>molybdate</name>
        <dbReference type="ChEBI" id="CHEBI:36264"/>
    </ligand>
</feature>
<dbReference type="PIRSF" id="PIRSF004846">
    <property type="entry name" value="ModA"/>
    <property type="match status" value="1"/>
</dbReference>
<dbReference type="CDD" id="cd13537">
    <property type="entry name" value="PBP2_YvgL_like"/>
    <property type="match status" value="1"/>
</dbReference>
<dbReference type="SUPFAM" id="SSF53850">
    <property type="entry name" value="Periplasmic binding protein-like II"/>
    <property type="match status" value="1"/>
</dbReference>
<evidence type="ECO:0000256" key="3">
    <source>
        <dbReference type="ARBA" id="ARBA00022723"/>
    </source>
</evidence>
<feature type="signal peptide" evidence="6">
    <location>
        <begin position="1"/>
        <end position="23"/>
    </location>
</feature>
<evidence type="ECO:0000256" key="2">
    <source>
        <dbReference type="ARBA" id="ARBA00022505"/>
    </source>
</evidence>
<evidence type="ECO:0000313" key="7">
    <source>
        <dbReference type="EMBL" id="TYP51588.1"/>
    </source>
</evidence>